<dbReference type="Pfam" id="PF01522">
    <property type="entry name" value="Polysacc_deac_1"/>
    <property type="match status" value="1"/>
</dbReference>
<evidence type="ECO:0000256" key="1">
    <source>
        <dbReference type="ARBA" id="ARBA00022729"/>
    </source>
</evidence>
<dbReference type="GO" id="GO:0005975">
    <property type="term" value="P:carbohydrate metabolic process"/>
    <property type="evidence" value="ECO:0007669"/>
    <property type="project" value="InterPro"/>
</dbReference>
<evidence type="ECO:0000256" key="2">
    <source>
        <dbReference type="SAM" id="Phobius"/>
    </source>
</evidence>
<organism evidence="4 5">
    <name type="scientific">Candidatus Beckwithbacteria bacterium RBG_13_42_9</name>
    <dbReference type="NCBI Taxonomy" id="1797457"/>
    <lineage>
        <taxon>Bacteria</taxon>
        <taxon>Candidatus Beckwithiibacteriota</taxon>
    </lineage>
</organism>
<keyword evidence="2" id="KW-0812">Transmembrane</keyword>
<feature type="transmembrane region" description="Helical" evidence="2">
    <location>
        <begin position="7"/>
        <end position="25"/>
    </location>
</feature>
<keyword evidence="1" id="KW-0732">Signal</keyword>
<dbReference type="Gene3D" id="3.20.20.370">
    <property type="entry name" value="Glycoside hydrolase/deacetylase"/>
    <property type="match status" value="1"/>
</dbReference>
<dbReference type="PANTHER" id="PTHR34216">
    <property type="match status" value="1"/>
</dbReference>
<dbReference type="PANTHER" id="PTHR34216:SF7">
    <property type="entry name" value="POLY-BETA-1,6-N-ACETYL-D-GLUCOSAMINE N-DEACETYLASE"/>
    <property type="match status" value="1"/>
</dbReference>
<dbReference type="PROSITE" id="PS51677">
    <property type="entry name" value="NODB"/>
    <property type="match status" value="1"/>
</dbReference>
<dbReference type="InterPro" id="IPR002509">
    <property type="entry name" value="NODB_dom"/>
</dbReference>
<name>A0A1F5E362_9BACT</name>
<evidence type="ECO:0000259" key="3">
    <source>
        <dbReference type="PROSITE" id="PS51677"/>
    </source>
</evidence>
<comment type="caution">
    <text evidence="4">The sequence shown here is derived from an EMBL/GenBank/DDBJ whole genome shotgun (WGS) entry which is preliminary data.</text>
</comment>
<dbReference type="EMBL" id="MEZK01000034">
    <property type="protein sequence ID" value="OGD61740.1"/>
    <property type="molecule type" value="Genomic_DNA"/>
</dbReference>
<keyword evidence="2" id="KW-1133">Transmembrane helix</keyword>
<protein>
    <recommendedName>
        <fullName evidence="3">NodB homology domain-containing protein</fullName>
    </recommendedName>
</protein>
<evidence type="ECO:0000313" key="5">
    <source>
        <dbReference type="Proteomes" id="UP000177006"/>
    </source>
</evidence>
<feature type="domain" description="NodB homology" evidence="3">
    <location>
        <begin position="147"/>
        <end position="298"/>
    </location>
</feature>
<reference evidence="4 5" key="1">
    <citation type="journal article" date="2016" name="Nat. Commun.">
        <title>Thousands of microbial genomes shed light on interconnected biogeochemical processes in an aquifer system.</title>
        <authorList>
            <person name="Anantharaman K."/>
            <person name="Brown C.T."/>
            <person name="Hug L.A."/>
            <person name="Sharon I."/>
            <person name="Castelle C.J."/>
            <person name="Probst A.J."/>
            <person name="Thomas B.C."/>
            <person name="Singh A."/>
            <person name="Wilkins M.J."/>
            <person name="Karaoz U."/>
            <person name="Brodie E.L."/>
            <person name="Williams K.H."/>
            <person name="Hubbard S.S."/>
            <person name="Banfield J.F."/>
        </authorList>
    </citation>
    <scope>NUCLEOTIDE SEQUENCE [LARGE SCALE GENOMIC DNA]</scope>
</reference>
<dbReference type="CDD" id="cd10918">
    <property type="entry name" value="CE4_NodB_like_5s_6s"/>
    <property type="match status" value="1"/>
</dbReference>
<sequence length="298" mass="32408">MLNKIKNLLGVFIPILILAGFGFILKTNLRLLTFNLKAFSPAANPSLAPLPLVAPSPSPPPSPSPTAKPLTFAEMNAFYGPCVYAPTLMYHHIEDLDTANTQGHGYLAVDPNTFRGQMQYLRDQGYTPAKMQDLLNFFDQGIPMPGKSVLITFDDAYQDLGTNAFPILQEFGFPSTVFAPTGLMENAGYLSWGTIQGNSGSVLFANHTWSHHSAYSDAATFAKEVTLAGQQLTEHGVGNPKIFAYPYGSTNGQAENILVQNGYTVAFTTVYGGTLCKQQRLFLPRIRVGNASLNQYGL</sequence>
<dbReference type="InterPro" id="IPR011330">
    <property type="entry name" value="Glyco_hydro/deAcase_b/a-brl"/>
</dbReference>
<evidence type="ECO:0000313" key="4">
    <source>
        <dbReference type="EMBL" id="OGD61740.1"/>
    </source>
</evidence>
<gene>
    <name evidence="4" type="ORF">A2160_04680</name>
</gene>
<dbReference type="STRING" id="1797457.A2160_04680"/>
<dbReference type="GO" id="GO:0016810">
    <property type="term" value="F:hydrolase activity, acting on carbon-nitrogen (but not peptide) bonds"/>
    <property type="evidence" value="ECO:0007669"/>
    <property type="project" value="InterPro"/>
</dbReference>
<accession>A0A1F5E362</accession>
<proteinExistence type="predicted"/>
<dbReference type="SUPFAM" id="SSF88713">
    <property type="entry name" value="Glycoside hydrolase/deacetylase"/>
    <property type="match status" value="1"/>
</dbReference>
<dbReference type="AlphaFoldDB" id="A0A1F5E362"/>
<keyword evidence="2" id="KW-0472">Membrane</keyword>
<dbReference type="InterPro" id="IPR051398">
    <property type="entry name" value="Polysacch_Deacetylase"/>
</dbReference>
<dbReference type="Proteomes" id="UP000177006">
    <property type="component" value="Unassembled WGS sequence"/>
</dbReference>